<dbReference type="InterPro" id="IPR003653">
    <property type="entry name" value="Peptidase_C48_C"/>
</dbReference>
<evidence type="ECO:0000256" key="5">
    <source>
        <dbReference type="SAM" id="MobiDB-lite"/>
    </source>
</evidence>
<dbReference type="Pfam" id="PF02902">
    <property type="entry name" value="Peptidase_C48"/>
    <property type="match status" value="1"/>
</dbReference>
<evidence type="ECO:0000313" key="8">
    <source>
        <dbReference type="Proteomes" id="UP000230423"/>
    </source>
</evidence>
<sequence>MVHPYISSAFPAKPAVIDLTRDSCEFDDSEVEVVAEVPAPELPSAVEVHERRIVQPDVVELSESDELEKADDVLYLGTHQQPSCSGVEVQDEEEDEVEIVQFVKEVERQEDADDVEIVAEICHTPKGALAASRKSIENARDQSSNVNLVARDYLLDMIEKMGGNAVQYPSRDDLASSVGEKVDRRRPFRTTKRVIDGYDGIRRVRNVLDKYGKQKSSRISADSSYRPDDAVRSIERQSSSDQPSEDGDNAASVSGSAVTDDVSGAIERQSSRSMTPMSTQSSGVDRLTELLEKLNSFGQRPTPEQKYSRFVAERRELRDREIALKEEVRIRGLARQASREQIEEQARRRLELIGIRPPAPKPKVKDEFPQLSDEAVALCDRVWNRRLPPSEEFSEGFGIKLTRKDLSTLCGLDWLNDEVINFYLQLVCQRSNETKGLPKVYAFNTFFYANISTKGYASVKRWTRKVDIFAHDLLLVPVHLSVHWCMAVIDLAEKRIDYYDSLLGKNQKCLEHLKRYLMEESNDKKKQNFSFDGWDFNLRTDIPRQLNGSDCGVFACKFAEFASRRAPIVFTQEHMPYYRRRMLYELVTKKLL</sequence>
<keyword evidence="3" id="KW-0378">Hydrolase</keyword>
<dbReference type="AlphaFoldDB" id="A0A2G9UBS3"/>
<proteinExistence type="inferred from homology"/>
<feature type="region of interest" description="Disordered" evidence="5">
    <location>
        <begin position="212"/>
        <end position="284"/>
    </location>
</feature>
<dbReference type="Gene3D" id="3.40.395.10">
    <property type="entry name" value="Adenoviral Proteinase, Chain A"/>
    <property type="match status" value="1"/>
</dbReference>
<dbReference type="GO" id="GO:0016926">
    <property type="term" value="P:protein desumoylation"/>
    <property type="evidence" value="ECO:0007669"/>
    <property type="project" value="TreeGrafter"/>
</dbReference>
<organism evidence="7 8">
    <name type="scientific">Teladorsagia circumcincta</name>
    <name type="common">Brown stomach worm</name>
    <name type="synonym">Ostertagia circumcincta</name>
    <dbReference type="NCBI Taxonomy" id="45464"/>
    <lineage>
        <taxon>Eukaryota</taxon>
        <taxon>Metazoa</taxon>
        <taxon>Ecdysozoa</taxon>
        <taxon>Nematoda</taxon>
        <taxon>Chromadorea</taxon>
        <taxon>Rhabditida</taxon>
        <taxon>Rhabditina</taxon>
        <taxon>Rhabditomorpha</taxon>
        <taxon>Strongyloidea</taxon>
        <taxon>Trichostrongylidae</taxon>
        <taxon>Teladorsagia</taxon>
    </lineage>
</organism>
<keyword evidence="2 7" id="KW-0645">Protease</keyword>
<feature type="domain" description="Ubiquitin-like protease family profile" evidence="6">
    <location>
        <begin position="399"/>
        <end position="562"/>
    </location>
</feature>
<dbReference type="GO" id="GO:0006508">
    <property type="term" value="P:proteolysis"/>
    <property type="evidence" value="ECO:0007669"/>
    <property type="project" value="UniProtKB-KW"/>
</dbReference>
<keyword evidence="4" id="KW-0788">Thiol protease</keyword>
<dbReference type="EMBL" id="KZ347457">
    <property type="protein sequence ID" value="PIO67686.1"/>
    <property type="molecule type" value="Genomic_DNA"/>
</dbReference>
<reference evidence="7 8" key="1">
    <citation type="submission" date="2015-09" db="EMBL/GenBank/DDBJ databases">
        <title>Draft genome of the parasitic nematode Teladorsagia circumcincta isolate WARC Sus (inbred).</title>
        <authorList>
            <person name="Mitreva M."/>
        </authorList>
    </citation>
    <scope>NUCLEOTIDE SEQUENCE [LARGE SCALE GENOMIC DNA]</scope>
    <source>
        <strain evidence="7 8">S</strain>
    </source>
</reference>
<gene>
    <name evidence="7" type="ORF">TELCIR_10555</name>
</gene>
<dbReference type="OrthoDB" id="1939479at2759"/>
<keyword evidence="8" id="KW-1185">Reference proteome</keyword>
<dbReference type="FunFam" id="3.40.395.10:FF:000001">
    <property type="entry name" value="Sentrin-specific protease 1"/>
    <property type="match status" value="1"/>
</dbReference>
<feature type="compositionally biased region" description="Polar residues" evidence="5">
    <location>
        <begin position="271"/>
        <end position="283"/>
    </location>
</feature>
<dbReference type="PROSITE" id="PS50600">
    <property type="entry name" value="ULP_PROTEASE"/>
    <property type="match status" value="1"/>
</dbReference>
<evidence type="ECO:0000256" key="2">
    <source>
        <dbReference type="ARBA" id="ARBA00022670"/>
    </source>
</evidence>
<accession>A0A2G9UBS3</accession>
<dbReference type="GO" id="GO:0080090">
    <property type="term" value="P:regulation of primary metabolic process"/>
    <property type="evidence" value="ECO:0007669"/>
    <property type="project" value="UniProtKB-ARBA"/>
</dbReference>
<protein>
    <submittedName>
        <fullName evidence="7">Ulp1 protease family, catalytic domain protein</fullName>
    </submittedName>
</protein>
<evidence type="ECO:0000259" key="6">
    <source>
        <dbReference type="PROSITE" id="PS50600"/>
    </source>
</evidence>
<dbReference type="GO" id="GO:0016929">
    <property type="term" value="F:deSUMOylase activity"/>
    <property type="evidence" value="ECO:0007669"/>
    <property type="project" value="TreeGrafter"/>
</dbReference>
<name>A0A2G9UBS3_TELCI</name>
<dbReference type="InterPro" id="IPR038765">
    <property type="entry name" value="Papain-like_cys_pep_sf"/>
</dbReference>
<feature type="compositionally biased region" description="Basic and acidic residues" evidence="5">
    <location>
        <begin position="225"/>
        <end position="235"/>
    </location>
</feature>
<evidence type="ECO:0000256" key="4">
    <source>
        <dbReference type="ARBA" id="ARBA00022807"/>
    </source>
</evidence>
<dbReference type="PANTHER" id="PTHR12606">
    <property type="entry name" value="SENTRIN/SUMO-SPECIFIC PROTEASE"/>
    <property type="match status" value="1"/>
</dbReference>
<dbReference type="GO" id="GO:0060255">
    <property type="term" value="P:regulation of macromolecule metabolic process"/>
    <property type="evidence" value="ECO:0007669"/>
    <property type="project" value="UniProtKB-ARBA"/>
</dbReference>
<dbReference type="GO" id="GO:0005634">
    <property type="term" value="C:nucleus"/>
    <property type="evidence" value="ECO:0007669"/>
    <property type="project" value="TreeGrafter"/>
</dbReference>
<evidence type="ECO:0000313" key="7">
    <source>
        <dbReference type="EMBL" id="PIO67686.1"/>
    </source>
</evidence>
<comment type="similarity">
    <text evidence="1">Belongs to the peptidase C48 family.</text>
</comment>
<evidence type="ECO:0000256" key="3">
    <source>
        <dbReference type="ARBA" id="ARBA00022801"/>
    </source>
</evidence>
<evidence type="ECO:0000256" key="1">
    <source>
        <dbReference type="ARBA" id="ARBA00005234"/>
    </source>
</evidence>
<dbReference type="Proteomes" id="UP000230423">
    <property type="component" value="Unassembled WGS sequence"/>
</dbReference>
<dbReference type="SUPFAM" id="SSF54001">
    <property type="entry name" value="Cysteine proteinases"/>
    <property type="match status" value="1"/>
</dbReference>
<dbReference type="PANTHER" id="PTHR12606:SF141">
    <property type="entry name" value="GH15225P-RELATED"/>
    <property type="match status" value="1"/>
</dbReference>